<organism evidence="2 3">
    <name type="scientific">Blomia tropicalis</name>
    <name type="common">Mite</name>
    <dbReference type="NCBI Taxonomy" id="40697"/>
    <lineage>
        <taxon>Eukaryota</taxon>
        <taxon>Metazoa</taxon>
        <taxon>Ecdysozoa</taxon>
        <taxon>Arthropoda</taxon>
        <taxon>Chelicerata</taxon>
        <taxon>Arachnida</taxon>
        <taxon>Acari</taxon>
        <taxon>Acariformes</taxon>
        <taxon>Sarcoptiformes</taxon>
        <taxon>Astigmata</taxon>
        <taxon>Glycyphagoidea</taxon>
        <taxon>Echimyopodidae</taxon>
        <taxon>Blomia</taxon>
    </lineage>
</organism>
<accession>A0A9Q0RM31</accession>
<reference evidence="2" key="1">
    <citation type="submission" date="2022-12" db="EMBL/GenBank/DDBJ databases">
        <title>Genome assemblies of Blomia tropicalis.</title>
        <authorList>
            <person name="Cui Y."/>
        </authorList>
    </citation>
    <scope>NUCLEOTIDE SEQUENCE</scope>
    <source>
        <tissue evidence="2">Adult mites</tissue>
    </source>
</reference>
<evidence type="ECO:0000313" key="3">
    <source>
        <dbReference type="Proteomes" id="UP001142055"/>
    </source>
</evidence>
<comment type="caution">
    <text evidence="2">The sequence shown here is derived from an EMBL/GenBank/DDBJ whole genome shotgun (WGS) entry which is preliminary data.</text>
</comment>
<protein>
    <submittedName>
        <fullName evidence="2">Uncharacterized protein</fullName>
    </submittedName>
</protein>
<dbReference type="Proteomes" id="UP001142055">
    <property type="component" value="Chromosome 3"/>
</dbReference>
<evidence type="ECO:0000313" key="2">
    <source>
        <dbReference type="EMBL" id="KAJ6218021.1"/>
    </source>
</evidence>
<keyword evidence="3" id="KW-1185">Reference proteome</keyword>
<feature type="non-terminal residue" evidence="2">
    <location>
        <position position="1"/>
    </location>
</feature>
<dbReference type="AlphaFoldDB" id="A0A9Q0RM31"/>
<evidence type="ECO:0000256" key="1">
    <source>
        <dbReference type="SAM" id="MobiDB-lite"/>
    </source>
</evidence>
<feature type="region of interest" description="Disordered" evidence="1">
    <location>
        <begin position="38"/>
        <end position="60"/>
    </location>
</feature>
<name>A0A9Q0RM31_BLOTA</name>
<proteinExistence type="predicted"/>
<dbReference type="EMBL" id="JAPWDV010000003">
    <property type="protein sequence ID" value="KAJ6218021.1"/>
    <property type="molecule type" value="Genomic_DNA"/>
</dbReference>
<sequence>SIRREEEEEEVKANRCKWGMNMNEEKWGLNIGDRITEEMAPSNRSRMIGTEASDEAPANI</sequence>
<gene>
    <name evidence="2" type="ORF">RDWZM_009178</name>
</gene>